<gene>
    <name evidence="5" type="primary">PTAR1</name>
    <name evidence="5" type="ORF">DERF_011060</name>
</gene>
<organism evidence="5 6">
    <name type="scientific">Dermatophagoides farinae</name>
    <name type="common">American house dust mite</name>
    <dbReference type="NCBI Taxonomy" id="6954"/>
    <lineage>
        <taxon>Eukaryota</taxon>
        <taxon>Metazoa</taxon>
        <taxon>Ecdysozoa</taxon>
        <taxon>Arthropoda</taxon>
        <taxon>Chelicerata</taxon>
        <taxon>Arachnida</taxon>
        <taxon>Acari</taxon>
        <taxon>Acariformes</taxon>
        <taxon>Sarcoptiformes</taxon>
        <taxon>Astigmata</taxon>
        <taxon>Psoroptidia</taxon>
        <taxon>Analgoidea</taxon>
        <taxon>Pyroglyphidae</taxon>
        <taxon>Dermatophagoidinae</taxon>
        <taxon>Dermatophagoides</taxon>
    </lineage>
</organism>
<accession>A0A922HU73</accession>
<comment type="caution">
    <text evidence="5">The sequence shown here is derived from an EMBL/GenBank/DDBJ whole genome shotgun (WGS) entry which is preliminary data.</text>
</comment>
<dbReference type="GO" id="GO:0008318">
    <property type="term" value="F:protein prenyltransferase activity"/>
    <property type="evidence" value="ECO:0007669"/>
    <property type="project" value="InterPro"/>
</dbReference>
<dbReference type="AlphaFoldDB" id="A0A922HU73"/>
<evidence type="ECO:0000256" key="1">
    <source>
        <dbReference type="ARBA" id="ARBA00006734"/>
    </source>
</evidence>
<comment type="similarity">
    <text evidence="1">Belongs to the protein prenyltransferase subunit alpha family.</text>
</comment>
<keyword evidence="4" id="KW-0677">Repeat</keyword>
<keyword evidence="2" id="KW-0637">Prenyltransferase</keyword>
<dbReference type="EMBL" id="ASGP02000005">
    <property type="protein sequence ID" value="KAH9506322.1"/>
    <property type="molecule type" value="Genomic_DNA"/>
</dbReference>
<dbReference type="PANTHER" id="PTHR11129">
    <property type="entry name" value="PROTEIN FARNESYLTRANSFERASE ALPHA SUBUNIT/RAB GERANYLGERANYL TRANSFERASE ALPHA SUBUNIT"/>
    <property type="match status" value="1"/>
</dbReference>
<sequence length="375" mass="45057">MDEEEKISLCERILLDLDNIFRRDPNIVEFDIIEVAESTCNKSPVIYSDHHLALEKWCVPHLYEYAYGKMLNFKKQSTYNRTESFLLNQWTRILLLLNPDFTTAWNLRRDLLNKSSIDSHLEELDFTQLVLIRKPKCASVFTYREWLLNSFIKLDNGRSMNEDVVSNELRVTLDAAARYQRNYYAWSHRTWLLTVYIVHNNHPANVINVRKIINDLMITAEWLERHISDYSGFQHRQFLFNFVHELSRTNIKSSTRTTTANLNSFTNDEDDDLSSSLDKCCQIFLNEFQWLSTLWPLYPAQESLFSHRRHILHAACIWYPERIEHFKERELNFYHRILSNSTTVMMMTKSEQNWQKELIQRYLLYLKRNLNWTFD</sequence>
<reference evidence="5" key="1">
    <citation type="submission" date="2013-05" db="EMBL/GenBank/DDBJ databases">
        <authorList>
            <person name="Yim A.K.Y."/>
            <person name="Chan T.F."/>
            <person name="Ji K.M."/>
            <person name="Liu X.Y."/>
            <person name="Zhou J.W."/>
            <person name="Li R.Q."/>
            <person name="Yang K.Y."/>
            <person name="Li J."/>
            <person name="Li M."/>
            <person name="Law P.T.W."/>
            <person name="Wu Y.L."/>
            <person name="Cai Z.L."/>
            <person name="Qin H."/>
            <person name="Bao Y."/>
            <person name="Leung R.K.K."/>
            <person name="Ng P.K.S."/>
            <person name="Zou J."/>
            <person name="Zhong X.J."/>
            <person name="Ran P.X."/>
            <person name="Zhong N.S."/>
            <person name="Liu Z.G."/>
            <person name="Tsui S.K.W."/>
        </authorList>
    </citation>
    <scope>NUCLEOTIDE SEQUENCE</scope>
    <source>
        <strain evidence="5">Derf</strain>
        <tissue evidence="5">Whole organism</tissue>
    </source>
</reference>
<evidence type="ECO:0000313" key="5">
    <source>
        <dbReference type="EMBL" id="KAH9506322.1"/>
    </source>
</evidence>
<evidence type="ECO:0000256" key="2">
    <source>
        <dbReference type="ARBA" id="ARBA00022602"/>
    </source>
</evidence>
<dbReference type="SUPFAM" id="SSF48439">
    <property type="entry name" value="Protein prenylyltransferase"/>
    <property type="match status" value="1"/>
</dbReference>
<dbReference type="PANTHER" id="PTHR11129:SF3">
    <property type="entry name" value="PROTEIN PRENYLTRANSFERASE ALPHA SUBUNIT REPEAT-CONTAINING PROTEIN 1"/>
    <property type="match status" value="1"/>
</dbReference>
<protein>
    <submittedName>
        <fullName evidence="5">Protein prenyltransferase alpha subunit repeat-containing protein 1</fullName>
    </submittedName>
</protein>
<reference evidence="5" key="2">
    <citation type="journal article" date="2022" name="Res Sq">
        <title>Comparative Genomics Reveals Insights into the Divergent Evolution of Astigmatic Mites and Household Pest Adaptations.</title>
        <authorList>
            <person name="Xiong Q."/>
            <person name="Wan A.T.-Y."/>
            <person name="Liu X.-Y."/>
            <person name="Fung C.S.-H."/>
            <person name="Xiao X."/>
            <person name="Malainual N."/>
            <person name="Hou J."/>
            <person name="Wang L."/>
            <person name="Wang M."/>
            <person name="Yang K."/>
            <person name="Cui Y."/>
            <person name="Leung E."/>
            <person name="Nong W."/>
            <person name="Shin S.-K."/>
            <person name="Au S."/>
            <person name="Jeong K.Y."/>
            <person name="Chew F.T."/>
            <person name="Hui J."/>
            <person name="Leung T.F."/>
            <person name="Tungtrongchitr A."/>
            <person name="Zhong N."/>
            <person name="Liu Z."/>
            <person name="Tsui S."/>
        </authorList>
    </citation>
    <scope>NUCLEOTIDE SEQUENCE</scope>
    <source>
        <strain evidence="5">Derf</strain>
        <tissue evidence="5">Whole organism</tissue>
    </source>
</reference>
<dbReference type="InterPro" id="IPR002088">
    <property type="entry name" value="Prenyl_trans_a"/>
</dbReference>
<keyword evidence="3" id="KW-0808">Transferase</keyword>
<evidence type="ECO:0000313" key="6">
    <source>
        <dbReference type="Proteomes" id="UP000790347"/>
    </source>
</evidence>
<dbReference type="Pfam" id="PF01239">
    <property type="entry name" value="PPTA"/>
    <property type="match status" value="3"/>
</dbReference>
<keyword evidence="6" id="KW-1185">Reference proteome</keyword>
<proteinExistence type="inferred from homology"/>
<dbReference type="PROSITE" id="PS51147">
    <property type="entry name" value="PFTA"/>
    <property type="match status" value="1"/>
</dbReference>
<dbReference type="Proteomes" id="UP000790347">
    <property type="component" value="Unassembled WGS sequence"/>
</dbReference>
<evidence type="ECO:0000256" key="3">
    <source>
        <dbReference type="ARBA" id="ARBA00022679"/>
    </source>
</evidence>
<evidence type="ECO:0000256" key="4">
    <source>
        <dbReference type="ARBA" id="ARBA00022737"/>
    </source>
</evidence>
<name>A0A922HU73_DERFA</name>
<dbReference type="GO" id="GO:0005737">
    <property type="term" value="C:cytoplasm"/>
    <property type="evidence" value="ECO:0007669"/>
    <property type="project" value="TreeGrafter"/>
</dbReference>
<dbReference type="Gene3D" id="1.25.40.120">
    <property type="entry name" value="Protein prenylyltransferase"/>
    <property type="match status" value="1"/>
</dbReference>